<organism evidence="2 3">
    <name type="scientific">Dendrobium thyrsiflorum</name>
    <name type="common">Pinecone-like raceme dendrobium</name>
    <name type="synonym">Orchid</name>
    <dbReference type="NCBI Taxonomy" id="117978"/>
    <lineage>
        <taxon>Eukaryota</taxon>
        <taxon>Viridiplantae</taxon>
        <taxon>Streptophyta</taxon>
        <taxon>Embryophyta</taxon>
        <taxon>Tracheophyta</taxon>
        <taxon>Spermatophyta</taxon>
        <taxon>Magnoliopsida</taxon>
        <taxon>Liliopsida</taxon>
        <taxon>Asparagales</taxon>
        <taxon>Orchidaceae</taxon>
        <taxon>Epidendroideae</taxon>
        <taxon>Malaxideae</taxon>
        <taxon>Dendrobiinae</taxon>
        <taxon>Dendrobium</taxon>
    </lineage>
</organism>
<comment type="caution">
    <text evidence="2">The sequence shown here is derived from an EMBL/GenBank/DDBJ whole genome shotgun (WGS) entry which is preliminary data.</text>
</comment>
<dbReference type="Proteomes" id="UP001552299">
    <property type="component" value="Unassembled WGS sequence"/>
</dbReference>
<protein>
    <submittedName>
        <fullName evidence="2">Uncharacterized protein</fullName>
    </submittedName>
</protein>
<feature type="compositionally biased region" description="Basic residues" evidence="1">
    <location>
        <begin position="426"/>
        <end position="436"/>
    </location>
</feature>
<dbReference type="AlphaFoldDB" id="A0ABD0TXQ2"/>
<feature type="compositionally biased region" description="Acidic residues" evidence="1">
    <location>
        <begin position="64"/>
        <end position="73"/>
    </location>
</feature>
<feature type="compositionally biased region" description="Acidic residues" evidence="1">
    <location>
        <begin position="556"/>
        <end position="571"/>
    </location>
</feature>
<keyword evidence="3" id="KW-1185">Reference proteome</keyword>
<sequence length="806" mass="92414">MNILKGDYESQTRKISPKNCDQGSHSNKKSPDKSTLVDKGKAIMYEESPDSPIIHWRRRSRPEEEYEADEDFNEERWDEKALTDNGYYDKEEEMIENDHMDVEVVRVVSHTSEQPNQRMQTRRNATTNPQNEEQTRGMQEQTLPANTAPPQSEDIEEEEAGEVVRKLQQEVQSLQRGKDQEITQLNVRLDEMNFMIKELLGQLGLAAALGRAQPVNPQENVGTSGIRVALPNLDVPEQGPEVQEPMLTVPKEDEIVNKTQIENLINQKVKAVIAAENAEALVGKGRPYPIEYDHVKYPKGYVHAVELLLGNIDDHMAPYLAMATINSFQELLDRVAKFESSCQENVEKESQQDEGGWETYISKKTKYMMKVLLAIEGIRRKNALELEVDPRLLRLKESTEEDPSPSKKKALKYYKDQGGKAPMSRSQRRKKKRSLRQKTEIQRYIDSIDEYQQPPRRPIRLEDYMANFHFDSESEEETGIPIETCRVISHRGGRKGRGRGESLNPQRTNLKICPKEMCCTTSPFTDSDEELCFPEDKSKSKMTLKGKCPKLGSSSDSEEAEDVDNTEDSSEEVTQIHDTEEDDDISATFKPLIIGKRKSELSIVPFDYKANHANKVRCSSKLSIEEEEEFHYQSKGTTESQEEEDTGSSSISKKFQKVSISMIRVSEEQISTNIIKIVPMPVAHSKTLTTSSNTNIEMLKTFYVPSKKGLNERGSLFYESSVIPHHTTHDMECKDEREYRDMWIIIPQYPAPIMRKLMEKNIFFVQTNKRARYFRELWHNEHAQRPVGGNLSILSCKVGDIPYTLL</sequence>
<feature type="compositionally biased region" description="Polar residues" evidence="1">
    <location>
        <begin position="110"/>
        <end position="150"/>
    </location>
</feature>
<feature type="region of interest" description="Disordered" evidence="1">
    <location>
        <begin position="56"/>
        <end position="78"/>
    </location>
</feature>
<evidence type="ECO:0000256" key="1">
    <source>
        <dbReference type="SAM" id="MobiDB-lite"/>
    </source>
</evidence>
<feature type="region of interest" description="Disordered" evidence="1">
    <location>
        <begin position="397"/>
        <end position="439"/>
    </location>
</feature>
<feature type="region of interest" description="Disordered" evidence="1">
    <location>
        <begin position="110"/>
        <end position="163"/>
    </location>
</feature>
<feature type="region of interest" description="Disordered" evidence="1">
    <location>
        <begin position="1"/>
        <end position="41"/>
    </location>
</feature>
<proteinExistence type="predicted"/>
<evidence type="ECO:0000313" key="2">
    <source>
        <dbReference type="EMBL" id="KAL0904455.1"/>
    </source>
</evidence>
<name>A0ABD0TXQ2_DENTH</name>
<feature type="compositionally biased region" description="Basic and acidic residues" evidence="1">
    <location>
        <begin position="29"/>
        <end position="41"/>
    </location>
</feature>
<evidence type="ECO:0000313" key="3">
    <source>
        <dbReference type="Proteomes" id="UP001552299"/>
    </source>
</evidence>
<feature type="region of interest" description="Disordered" evidence="1">
    <location>
        <begin position="629"/>
        <end position="651"/>
    </location>
</feature>
<feature type="region of interest" description="Disordered" evidence="1">
    <location>
        <begin position="540"/>
        <end position="583"/>
    </location>
</feature>
<feature type="compositionally biased region" description="Basic and acidic residues" evidence="1">
    <location>
        <begin position="1"/>
        <end position="12"/>
    </location>
</feature>
<dbReference type="EMBL" id="JANQDX010000019">
    <property type="protein sequence ID" value="KAL0904455.1"/>
    <property type="molecule type" value="Genomic_DNA"/>
</dbReference>
<accession>A0ABD0TXQ2</accession>
<gene>
    <name evidence="2" type="ORF">M5K25_026571</name>
</gene>
<reference evidence="2 3" key="1">
    <citation type="journal article" date="2024" name="Plant Biotechnol. J.">
        <title>Dendrobium thyrsiflorum genome and its molecular insights into genes involved in important horticultural traits.</title>
        <authorList>
            <person name="Chen B."/>
            <person name="Wang J.Y."/>
            <person name="Zheng P.J."/>
            <person name="Li K.L."/>
            <person name="Liang Y.M."/>
            <person name="Chen X.F."/>
            <person name="Zhang C."/>
            <person name="Zhao X."/>
            <person name="He X."/>
            <person name="Zhang G.Q."/>
            <person name="Liu Z.J."/>
            <person name="Xu Q."/>
        </authorList>
    </citation>
    <scope>NUCLEOTIDE SEQUENCE [LARGE SCALE GENOMIC DNA]</scope>
    <source>
        <strain evidence="2">GZMU011</strain>
    </source>
</reference>